<feature type="domain" description="Enoyl reductase (ER)" evidence="3">
    <location>
        <begin position="10"/>
        <end position="319"/>
    </location>
</feature>
<protein>
    <submittedName>
        <fullName evidence="4">Alcohol dehydrogenase</fullName>
    </submittedName>
</protein>
<dbReference type="Pfam" id="PF00107">
    <property type="entry name" value="ADH_zinc_N"/>
    <property type="match status" value="1"/>
</dbReference>
<dbReference type="InterPro" id="IPR011032">
    <property type="entry name" value="GroES-like_sf"/>
</dbReference>
<dbReference type="SMART" id="SM00829">
    <property type="entry name" value="PKS_ER"/>
    <property type="match status" value="1"/>
</dbReference>
<dbReference type="PANTHER" id="PTHR48106">
    <property type="entry name" value="QUINONE OXIDOREDUCTASE PIG3-RELATED"/>
    <property type="match status" value="1"/>
</dbReference>
<sequence length="321" mass="34637">MKAVVLEKFGRLNYRHLPTPKPKGGEVLVKVKACALNRLDLWLRKGAKGASKNILLPHILGSDVAGVEVKTGKEVVINPALPQGVGKPVGIFGYNTWGGYAEYVVAPLGQVYSKPKNLSFVEAAAFPLTFLTAWRMLTTKAKLQKGETVFIWGASGGLGLAAIKIAKYLDAKVIAAAKTRAVAAKLKQLGADKTIVYPQGRVVEKVKALTNGAGVEVVFESVGKKTWQDSLNLLGFNGRVVIAGTTSGDVGSQDLSQVYYRQLTIFGSRMGDKKEFEEVLRLVNQGKLKPVIDKVFLLKDAIKAQARMAQGKHLGKIVLKV</sequence>
<dbReference type="Proteomes" id="UP000033860">
    <property type="component" value="Unassembled WGS sequence"/>
</dbReference>
<dbReference type="EMBL" id="LCNT01000002">
    <property type="protein sequence ID" value="KKU61675.1"/>
    <property type="molecule type" value="Genomic_DNA"/>
</dbReference>
<dbReference type="InterPro" id="IPR013149">
    <property type="entry name" value="ADH-like_C"/>
</dbReference>
<dbReference type="Pfam" id="PF08240">
    <property type="entry name" value="ADH_N"/>
    <property type="match status" value="1"/>
</dbReference>
<accession>A0A0G1UVE8</accession>
<dbReference type="GO" id="GO:0070402">
    <property type="term" value="F:NADPH binding"/>
    <property type="evidence" value="ECO:0007669"/>
    <property type="project" value="TreeGrafter"/>
</dbReference>
<name>A0A0G1UVE8_9BACT</name>
<reference evidence="4 5" key="1">
    <citation type="journal article" date="2015" name="Nature">
        <title>rRNA introns, odd ribosomes, and small enigmatic genomes across a large radiation of phyla.</title>
        <authorList>
            <person name="Brown C.T."/>
            <person name="Hug L.A."/>
            <person name="Thomas B.C."/>
            <person name="Sharon I."/>
            <person name="Castelle C.J."/>
            <person name="Singh A."/>
            <person name="Wilkins M.J."/>
            <person name="Williams K.H."/>
            <person name="Banfield J.F."/>
        </authorList>
    </citation>
    <scope>NUCLEOTIDE SEQUENCE [LARGE SCALE GENOMIC DNA]</scope>
</reference>
<dbReference type="SUPFAM" id="SSF50129">
    <property type="entry name" value="GroES-like"/>
    <property type="match status" value="1"/>
</dbReference>
<keyword evidence="1" id="KW-0521">NADP</keyword>
<evidence type="ECO:0000259" key="3">
    <source>
        <dbReference type="SMART" id="SM00829"/>
    </source>
</evidence>
<dbReference type="InterPro" id="IPR013154">
    <property type="entry name" value="ADH-like_N"/>
</dbReference>
<dbReference type="InterPro" id="IPR020843">
    <property type="entry name" value="ER"/>
</dbReference>
<dbReference type="PANTHER" id="PTHR48106:SF18">
    <property type="entry name" value="QUINONE OXIDOREDUCTASE PIG3"/>
    <property type="match status" value="1"/>
</dbReference>
<evidence type="ECO:0000313" key="4">
    <source>
        <dbReference type="EMBL" id="KKU61675.1"/>
    </source>
</evidence>
<dbReference type="InterPro" id="IPR036291">
    <property type="entry name" value="NAD(P)-bd_dom_sf"/>
</dbReference>
<keyword evidence="2" id="KW-0560">Oxidoreductase</keyword>
<evidence type="ECO:0000313" key="5">
    <source>
        <dbReference type="Proteomes" id="UP000033860"/>
    </source>
</evidence>
<evidence type="ECO:0000256" key="1">
    <source>
        <dbReference type="ARBA" id="ARBA00022857"/>
    </source>
</evidence>
<organism evidence="4 5">
    <name type="scientific">Candidatus Beckwithbacteria bacterium GW2011_GWB1_47_15</name>
    <dbReference type="NCBI Taxonomy" id="1618371"/>
    <lineage>
        <taxon>Bacteria</taxon>
        <taxon>Candidatus Beckwithiibacteriota</taxon>
    </lineage>
</organism>
<comment type="caution">
    <text evidence="4">The sequence shown here is derived from an EMBL/GenBank/DDBJ whole genome shotgun (WGS) entry which is preliminary data.</text>
</comment>
<gene>
    <name evidence="4" type="ORF">UX85_C0002G0055</name>
</gene>
<evidence type="ECO:0000256" key="2">
    <source>
        <dbReference type="ARBA" id="ARBA00023002"/>
    </source>
</evidence>
<proteinExistence type="predicted"/>
<dbReference type="GO" id="GO:0016651">
    <property type="term" value="F:oxidoreductase activity, acting on NAD(P)H"/>
    <property type="evidence" value="ECO:0007669"/>
    <property type="project" value="TreeGrafter"/>
</dbReference>
<dbReference type="Gene3D" id="3.90.180.10">
    <property type="entry name" value="Medium-chain alcohol dehydrogenases, catalytic domain"/>
    <property type="match status" value="1"/>
</dbReference>
<dbReference type="SUPFAM" id="SSF51735">
    <property type="entry name" value="NAD(P)-binding Rossmann-fold domains"/>
    <property type="match status" value="1"/>
</dbReference>
<dbReference type="AlphaFoldDB" id="A0A0G1UVE8"/>